<reference evidence="2" key="1">
    <citation type="submission" date="2016-11" db="UniProtKB">
        <authorList>
            <consortium name="WormBaseParasite"/>
        </authorList>
    </citation>
    <scope>IDENTIFICATION</scope>
    <source>
        <strain evidence="2">KR3021</strain>
    </source>
</reference>
<proteinExistence type="predicted"/>
<protein>
    <submittedName>
        <fullName evidence="2">Helicase C-terminal domain-containing protein</fullName>
    </submittedName>
</protein>
<evidence type="ECO:0000313" key="2">
    <source>
        <dbReference type="WBParaSite" id="RSKR_0000417500.1"/>
    </source>
</evidence>
<evidence type="ECO:0000313" key="1">
    <source>
        <dbReference type="Proteomes" id="UP000095286"/>
    </source>
</evidence>
<dbReference type="WBParaSite" id="RSKR_0000417500.1">
    <property type="protein sequence ID" value="RSKR_0000417500.1"/>
    <property type="gene ID" value="RSKR_0000417500"/>
</dbReference>
<name>A0AC35TTN2_9BILA</name>
<accession>A0AC35TTN2</accession>
<dbReference type="Proteomes" id="UP000095286">
    <property type="component" value="Unplaced"/>
</dbReference>
<sequence length="578" mass="65727">MLELLLADASFFPTDNEASSTTAEKWDCITRSWETRSYVKKVDCVIIDEIHLLGVERGAVLEAIITRLKIINEKRVDQNNKAISPCRIVGLSTALANAGDVAEWLGVRDGGLFNFRPSVRPVPITCHIAGFPGIHYCPRMALMNKPAFNSIKTYSPKKPVLIFVASRRQTRITAQSFIPLLSMEDDVTQWNNMNSEELDLLLDTVQDEFLRMTLPFGIGMHHAGLTRYERALVERLFVEKKIQVLVTTATLAWGINCPAHLVIVKGTEYFDGKKGRYVDFPVTDVMQMIGRAGRPQFDTSAVAVIYCQDIKKNFYKNFLHQPFPVESSFLDFMPNHINAEICAGIVKNKQEVIDYLSKTYFYRRLFNNPSYYGIEETSGHGLVKYLIEKVDDACQQLLDSGCIQFTDFNKTSIKPTAFGKLSSKFYLQHTSIRHMIASITSKNTVEELLQIFADIPEFAEIPVRHNEDIINEELSKQLPLKVKEGATFDSSHTKVFLMYQAHFGHIKLPVDYKTDLKSCLDACARIVQAMYEYCVITAYTETAANMLTLQQMILEGKWHNDTHVKQKKVGKRKNNMPK</sequence>
<organism evidence="1 2">
    <name type="scientific">Rhabditophanes sp. KR3021</name>
    <dbReference type="NCBI Taxonomy" id="114890"/>
    <lineage>
        <taxon>Eukaryota</taxon>
        <taxon>Metazoa</taxon>
        <taxon>Ecdysozoa</taxon>
        <taxon>Nematoda</taxon>
        <taxon>Chromadorea</taxon>
        <taxon>Rhabditida</taxon>
        <taxon>Tylenchina</taxon>
        <taxon>Panagrolaimomorpha</taxon>
        <taxon>Strongyloidoidea</taxon>
        <taxon>Alloionematidae</taxon>
        <taxon>Rhabditophanes</taxon>
    </lineage>
</organism>